<accession>A0ABM9AGT6</accession>
<feature type="transmembrane region" description="Helical" evidence="6">
    <location>
        <begin position="389"/>
        <end position="414"/>
    </location>
</feature>
<keyword evidence="3 6" id="KW-0812">Transmembrane</keyword>
<dbReference type="EMBL" id="CAKLPX010000003">
    <property type="protein sequence ID" value="CAH0992419.1"/>
    <property type="molecule type" value="Genomic_DNA"/>
</dbReference>
<evidence type="ECO:0000256" key="6">
    <source>
        <dbReference type="SAM" id="Phobius"/>
    </source>
</evidence>
<evidence type="ECO:0000313" key="9">
    <source>
        <dbReference type="Proteomes" id="UP000838100"/>
    </source>
</evidence>
<dbReference type="InterPro" id="IPR050545">
    <property type="entry name" value="Mycobact_MmpL"/>
</dbReference>
<evidence type="ECO:0000256" key="5">
    <source>
        <dbReference type="ARBA" id="ARBA00023136"/>
    </source>
</evidence>
<dbReference type="PANTHER" id="PTHR33406:SF12">
    <property type="entry name" value="BLR2997 PROTEIN"/>
    <property type="match status" value="1"/>
</dbReference>
<dbReference type="SUPFAM" id="SSF82866">
    <property type="entry name" value="Multidrug efflux transporter AcrB transmembrane domain"/>
    <property type="match status" value="2"/>
</dbReference>
<feature type="transmembrane region" description="Helical" evidence="6">
    <location>
        <begin position="443"/>
        <end position="463"/>
    </location>
</feature>
<evidence type="ECO:0000259" key="7">
    <source>
        <dbReference type="PROSITE" id="PS50156"/>
    </source>
</evidence>
<keyword evidence="4 6" id="KW-1133">Transmembrane helix</keyword>
<dbReference type="InterPro" id="IPR001036">
    <property type="entry name" value="Acrflvin-R"/>
</dbReference>
<organism evidence="8 9">
    <name type="scientific">Sinobacterium norvegicum</name>
    <dbReference type="NCBI Taxonomy" id="1641715"/>
    <lineage>
        <taxon>Bacteria</taxon>
        <taxon>Pseudomonadati</taxon>
        <taxon>Pseudomonadota</taxon>
        <taxon>Gammaproteobacteria</taxon>
        <taxon>Cellvibrionales</taxon>
        <taxon>Spongiibacteraceae</taxon>
        <taxon>Sinobacterium</taxon>
    </lineage>
</organism>
<dbReference type="PANTHER" id="PTHR33406">
    <property type="entry name" value="MEMBRANE PROTEIN MJ1562-RELATED"/>
    <property type="match status" value="1"/>
</dbReference>
<comment type="caution">
    <text evidence="8">The sequence shown here is derived from an EMBL/GenBank/DDBJ whole genome shotgun (WGS) entry which is preliminary data.</text>
</comment>
<feature type="domain" description="SSD" evidence="7">
    <location>
        <begin position="720"/>
        <end position="847"/>
    </location>
</feature>
<proteinExistence type="predicted"/>
<evidence type="ECO:0000256" key="3">
    <source>
        <dbReference type="ARBA" id="ARBA00022692"/>
    </source>
</evidence>
<feature type="transmembrane region" description="Helical" evidence="6">
    <location>
        <begin position="722"/>
        <end position="742"/>
    </location>
</feature>
<name>A0ABM9AGT6_9GAMM</name>
<feature type="transmembrane region" description="Helical" evidence="6">
    <location>
        <begin position="364"/>
        <end position="383"/>
    </location>
</feature>
<dbReference type="RefSeq" id="WP_237445107.1">
    <property type="nucleotide sequence ID" value="NZ_CAKLPX010000003.1"/>
</dbReference>
<feature type="transmembrane region" description="Helical" evidence="6">
    <location>
        <begin position="313"/>
        <end position="335"/>
    </location>
</feature>
<protein>
    <recommendedName>
        <fullName evidence="7">SSD domain-containing protein</fullName>
    </recommendedName>
</protein>
<comment type="subcellular location">
    <subcellularLocation>
        <location evidence="1">Cell membrane</location>
        <topology evidence="1">Multi-pass membrane protein</topology>
    </subcellularLocation>
</comment>
<dbReference type="InterPro" id="IPR004869">
    <property type="entry name" value="MMPL_dom"/>
</dbReference>
<sequence length="865" mass="96455">MGPQFLNLYDRIFLSHTRLTVIVLSVLLGILISGIRYSEFDASAESLVLEGDKDLEYSREISKRYQSEDFLLATYRPHRPLFSLHTRQSLASLRDQLLKVEGVASINSILDVPLLYSPPIDLSDLSEGLKTIQSPGVDLDLAAEEFLHSPVYRQLLTNSDNTVTVLQINLSRDERYYQLLSQREALRVLRRAETASSVQLAELDDIEQQFDDYLLVIADRQQYLVATVRHILTDYRGDATIFLGGVPMIAVDMVSFVKADLAVFGSAIVLFIVIVLWLIFRSVQWVVIPLLVCSVNAASLLGLLGWLDWRLTVISSNLVAILLIVNLAILIHLIVRYREMLNLNPDWEQRLLVLQTVGFMFKPCLYTTLTTLVAFASLVASGIRPVIDFGWMMCIGVGLALILSFILLPVLLMLGGKHKPTTSSFDEGVVPLKFARMADNHSARITVFTLAIFFFSLIGVSQLKVENRFIDYFHKDTEIYQGMMTIDQELGGTIPLEVLIDASHEQLVIAGLATETVVDKPMAAVDNTADSEEFDDEFAEMFGDDEFSDDFASDADDGARNNIWFTVAGLKKVQQVHSYLEGLPETGKVMSLATVYQVVEDVLGDNVDDIQLSLAKDKLPDSVQNVLIAPYLSEQYHQARISLRVKETSETLQRDELLKKIHSDIVNQFELQPEQVHLTGMLVLYNNMLQSLYRSQILTLAVVFVAITAMFLLLFRSVKLALIGVTPNILVAVLVLGSMGWVGIPLDMMTITIAAIGIGIGVDDNIHYIHRFGREFAEVGNYRQAMYRSHQSIGRAVFYTSAIIVIGFSVLVLSNFTPSIYFGLLTSFAMLAALVGALLLLPRLLIWLKPFGPETAGYNTTTATA</sequence>
<feature type="transmembrane region" description="Helical" evidence="6">
    <location>
        <begin position="263"/>
        <end position="280"/>
    </location>
</feature>
<dbReference type="InterPro" id="IPR000731">
    <property type="entry name" value="SSD"/>
</dbReference>
<dbReference type="Proteomes" id="UP000838100">
    <property type="component" value="Unassembled WGS sequence"/>
</dbReference>
<feature type="transmembrane region" description="Helical" evidence="6">
    <location>
        <begin position="697"/>
        <end position="715"/>
    </location>
</feature>
<keyword evidence="5 6" id="KW-0472">Membrane</keyword>
<evidence type="ECO:0000256" key="4">
    <source>
        <dbReference type="ARBA" id="ARBA00022989"/>
    </source>
</evidence>
<dbReference type="Gene3D" id="1.20.1640.10">
    <property type="entry name" value="Multidrug efflux transporter AcrB transmembrane domain"/>
    <property type="match status" value="2"/>
</dbReference>
<gene>
    <name evidence="8" type="ORF">SIN8267_02539</name>
</gene>
<evidence type="ECO:0000256" key="1">
    <source>
        <dbReference type="ARBA" id="ARBA00004651"/>
    </source>
</evidence>
<feature type="transmembrane region" description="Helical" evidence="6">
    <location>
        <begin position="820"/>
        <end position="841"/>
    </location>
</feature>
<feature type="transmembrane region" description="Helical" evidence="6">
    <location>
        <begin position="12"/>
        <end position="32"/>
    </location>
</feature>
<keyword evidence="2" id="KW-1003">Cell membrane</keyword>
<keyword evidence="9" id="KW-1185">Reference proteome</keyword>
<dbReference type="Pfam" id="PF03176">
    <property type="entry name" value="MMPL"/>
    <property type="match status" value="2"/>
</dbReference>
<evidence type="ECO:0000313" key="8">
    <source>
        <dbReference type="EMBL" id="CAH0992419.1"/>
    </source>
</evidence>
<feature type="transmembrane region" description="Helical" evidence="6">
    <location>
        <begin position="287"/>
        <end position="307"/>
    </location>
</feature>
<dbReference type="PRINTS" id="PR00702">
    <property type="entry name" value="ACRIFLAVINRP"/>
</dbReference>
<reference evidence="8" key="1">
    <citation type="submission" date="2021-12" db="EMBL/GenBank/DDBJ databases">
        <authorList>
            <person name="Rodrigo-Torres L."/>
            <person name="Arahal R. D."/>
            <person name="Lucena T."/>
        </authorList>
    </citation>
    <scope>NUCLEOTIDE SEQUENCE</scope>
    <source>
        <strain evidence="8">CECT 8267</strain>
    </source>
</reference>
<feature type="transmembrane region" description="Helical" evidence="6">
    <location>
        <begin position="796"/>
        <end position="814"/>
    </location>
</feature>
<dbReference type="PROSITE" id="PS50156">
    <property type="entry name" value="SSD"/>
    <property type="match status" value="1"/>
</dbReference>
<evidence type="ECO:0000256" key="2">
    <source>
        <dbReference type="ARBA" id="ARBA00022475"/>
    </source>
</evidence>